<accession>A0ABU7XF57</accession>
<dbReference type="CDD" id="cd16406">
    <property type="entry name" value="ParB_N_like"/>
    <property type="match status" value="1"/>
</dbReference>
<dbReference type="RefSeq" id="WP_332080573.1">
    <property type="nucleotide sequence ID" value="NZ_JAZHYN010000007.1"/>
</dbReference>
<feature type="domain" description="ParB-like N-terminal" evidence="3">
    <location>
        <begin position="14"/>
        <end position="115"/>
    </location>
</feature>
<dbReference type="Proteomes" id="UP001350748">
    <property type="component" value="Unassembled WGS sequence"/>
</dbReference>
<dbReference type="SUPFAM" id="SSF109709">
    <property type="entry name" value="KorB DNA-binding domain-like"/>
    <property type="match status" value="1"/>
</dbReference>
<dbReference type="Gene3D" id="3.90.1530.30">
    <property type="match status" value="1"/>
</dbReference>
<dbReference type="PANTHER" id="PTHR33375">
    <property type="entry name" value="CHROMOSOME-PARTITIONING PROTEIN PARB-RELATED"/>
    <property type="match status" value="1"/>
</dbReference>
<gene>
    <name evidence="4" type="ORF">V3H18_03795</name>
</gene>
<dbReference type="Gene3D" id="1.10.10.2830">
    <property type="match status" value="1"/>
</dbReference>
<comment type="caution">
    <text evidence="4">The sequence shown here is derived from an EMBL/GenBank/DDBJ whole genome shotgun (WGS) entry which is preliminary data.</text>
</comment>
<dbReference type="InterPro" id="IPR003115">
    <property type="entry name" value="ParB_N"/>
</dbReference>
<sequence length="710" mass="77386">MATAVKKITLSSSRDIPFNKLVLSQSNVRRIKAGVSIEELAEDIARRTLLQSITVRPVCDADGAETGMFEVPAGGRRFRALELLVKQKRLAKTAPVPCVVREDGIPEEDSLAENVQRAPLHPLDQFRAFLALREKGQSEEDIAAAFFVAVSVVKQRLRLASVSPKLLDVYADDGMTLDQLMAFTVNGDHERQEQVFERLSQSYSREPHVIRRMLTEGAVRASDKRAQFVGLDAYTEAGGVILRDLFQGDDGGWLQDVGLLDMLVAEKLREQSEAIRAEGWKWIDVAPDFAYGHTYGLRQLRGEQIPLTDDEQATRDALQAEMDGLEATYAEADELPDEVDKRLGEIETALGQLDDRPQAFDPEEVARAGAFVSIDGSGTLRVDRGYVRPEDELPIVPENDAETDPADEPTIAVRTDHDGTSVAAGTEPPADEPEEDDGIKPIPDRLMTELTSHRTLALRHALGENPDIAFVAALHALCLKVFYRYAQDTCLELDLKSAGFSAQAPGLADSTLAVAFDARHQAWLNALPKEPTELWDGLMTFDGDSRQALFAHCVSLSVNAIYEAYNRKPRALAHADRIAQAVDLDMVAAGWTPTVETYFGRVTKARILAAVREAKGARAGDRIEHLKKAEMAEQAETLLAATGWLPEPLRTLGRDVTNAVAADVIAPAEAGADAAGEETAADGGETAVVEDDEVIEDESVALEAHATAAE</sequence>
<name>A0ABU7XF57_9HYPH</name>
<keyword evidence="5" id="KW-1185">Reference proteome</keyword>
<organism evidence="4 5">
    <name type="scientific">Methylocystis borbori</name>
    <dbReference type="NCBI Taxonomy" id="3118750"/>
    <lineage>
        <taxon>Bacteria</taxon>
        <taxon>Pseudomonadati</taxon>
        <taxon>Pseudomonadota</taxon>
        <taxon>Alphaproteobacteria</taxon>
        <taxon>Hyphomicrobiales</taxon>
        <taxon>Methylocystaceae</taxon>
        <taxon>Methylocystis</taxon>
    </lineage>
</organism>
<reference evidence="4 5" key="1">
    <citation type="submission" date="2024-02" db="EMBL/GenBank/DDBJ databases">
        <authorList>
            <person name="Grouzdev D."/>
        </authorList>
    </citation>
    <scope>NUCLEOTIDE SEQUENCE [LARGE SCALE GENOMIC DNA]</scope>
    <source>
        <strain evidence="4 5">9N</strain>
    </source>
</reference>
<dbReference type="EMBL" id="JAZHYN010000007">
    <property type="protein sequence ID" value="MEF3365652.1"/>
    <property type="molecule type" value="Genomic_DNA"/>
</dbReference>
<dbReference type="SMART" id="SM00470">
    <property type="entry name" value="ParB"/>
    <property type="match status" value="1"/>
</dbReference>
<evidence type="ECO:0000313" key="5">
    <source>
        <dbReference type="Proteomes" id="UP001350748"/>
    </source>
</evidence>
<evidence type="ECO:0000313" key="4">
    <source>
        <dbReference type="EMBL" id="MEF3365652.1"/>
    </source>
</evidence>
<evidence type="ECO:0000256" key="1">
    <source>
        <dbReference type="SAM" id="Coils"/>
    </source>
</evidence>
<dbReference type="PANTHER" id="PTHR33375:SF7">
    <property type="entry name" value="CHROMOSOME 2-PARTITIONING PROTEIN PARB-RELATED"/>
    <property type="match status" value="1"/>
</dbReference>
<feature type="region of interest" description="Disordered" evidence="2">
    <location>
        <begin position="415"/>
        <end position="439"/>
    </location>
</feature>
<dbReference type="InterPro" id="IPR036086">
    <property type="entry name" value="ParB/Sulfiredoxin_sf"/>
</dbReference>
<dbReference type="InterPro" id="IPR050336">
    <property type="entry name" value="Chromosome_partition/occlusion"/>
</dbReference>
<evidence type="ECO:0000256" key="2">
    <source>
        <dbReference type="SAM" id="MobiDB-lite"/>
    </source>
</evidence>
<feature type="coiled-coil region" evidence="1">
    <location>
        <begin position="308"/>
        <end position="335"/>
    </location>
</feature>
<proteinExistence type="predicted"/>
<keyword evidence="1" id="KW-0175">Coiled coil</keyword>
<evidence type="ECO:0000259" key="3">
    <source>
        <dbReference type="SMART" id="SM00470"/>
    </source>
</evidence>
<dbReference type="Pfam" id="PF02195">
    <property type="entry name" value="ParB_N"/>
    <property type="match status" value="1"/>
</dbReference>
<dbReference type="SUPFAM" id="SSF110849">
    <property type="entry name" value="ParB/Sulfiredoxin"/>
    <property type="match status" value="1"/>
</dbReference>
<protein>
    <submittedName>
        <fullName evidence="4">ParB/RepB/Spo0J family partition protein</fullName>
    </submittedName>
</protein>